<evidence type="ECO:0000313" key="1">
    <source>
        <dbReference type="EMBL" id="GFD20887.1"/>
    </source>
</evidence>
<sequence>DEDSNDKAPRLWSALVGWEVITTPLGDINALYRIDRSTAYFTTLREILYMVDRQDLVKLYGLVVKYYENHHVAGAGLIL</sequence>
<name>A0A699UEM6_TANCI</name>
<feature type="non-terminal residue" evidence="1">
    <location>
        <position position="1"/>
    </location>
</feature>
<gene>
    <name evidence="1" type="ORF">Tci_892856</name>
</gene>
<protein>
    <submittedName>
        <fullName evidence="1">Uncharacterized protein</fullName>
    </submittedName>
</protein>
<organism evidence="1">
    <name type="scientific">Tanacetum cinerariifolium</name>
    <name type="common">Dalmatian daisy</name>
    <name type="synonym">Chrysanthemum cinerariifolium</name>
    <dbReference type="NCBI Taxonomy" id="118510"/>
    <lineage>
        <taxon>Eukaryota</taxon>
        <taxon>Viridiplantae</taxon>
        <taxon>Streptophyta</taxon>
        <taxon>Embryophyta</taxon>
        <taxon>Tracheophyta</taxon>
        <taxon>Spermatophyta</taxon>
        <taxon>Magnoliopsida</taxon>
        <taxon>eudicotyledons</taxon>
        <taxon>Gunneridae</taxon>
        <taxon>Pentapetalae</taxon>
        <taxon>asterids</taxon>
        <taxon>campanulids</taxon>
        <taxon>Asterales</taxon>
        <taxon>Asteraceae</taxon>
        <taxon>Asteroideae</taxon>
        <taxon>Anthemideae</taxon>
        <taxon>Anthemidinae</taxon>
        <taxon>Tanacetum</taxon>
    </lineage>
</organism>
<accession>A0A699UEM6</accession>
<proteinExistence type="predicted"/>
<dbReference type="AlphaFoldDB" id="A0A699UEM6"/>
<comment type="caution">
    <text evidence="1">The sequence shown here is derived from an EMBL/GenBank/DDBJ whole genome shotgun (WGS) entry which is preliminary data.</text>
</comment>
<reference evidence="1" key="1">
    <citation type="journal article" date="2019" name="Sci. Rep.">
        <title>Draft genome of Tanacetum cinerariifolium, the natural source of mosquito coil.</title>
        <authorList>
            <person name="Yamashiro T."/>
            <person name="Shiraishi A."/>
            <person name="Satake H."/>
            <person name="Nakayama K."/>
        </authorList>
    </citation>
    <scope>NUCLEOTIDE SEQUENCE</scope>
</reference>
<dbReference type="EMBL" id="BKCJ011325579">
    <property type="protein sequence ID" value="GFD20887.1"/>
    <property type="molecule type" value="Genomic_DNA"/>
</dbReference>